<sequence length="1485" mass="167213">GNAWAELSMKRLIRMAAEGGYAQLAWTTGEQQAERYDLSSKIDAINVGNRVRRTSEVQQYKVLQRGENDFTIIAEPAGTGTGLGFVSFERAQQRVDDLQAREEVPAGRSVELHMPDGGLIQIGVGLDGIIDNVTQNEMKPLEGKPLDEAIGKELADRILKIDRENLPTHLTGVDLKVGGEGMKSFYDKTLRNIVNKVVRKLDKGVKTGETKIDTELDLDPKRMPAVMQRADVHAIDITDQVRMSVLSGQALFSMKSSAFTKWFGDSKVVDENGEPLVVYHGTTADFAEFSPSKANTEADFGAGFYFTNSVDDLLENYAGLGPDLTQKIERKAERLAQEQDKEYDDPEIRAQAMRALMTNEGATMPVYLRMENPLVVGGSNETFLDFEQEYDEEADEYGEEGGTLVELILALRFEAEYAGANAEQAISGLLESGIDGGLRASEAIQILFGDEELGYAEGDEGQPISKEIIRDALRAAGFDGVIDNTVDEKFGSQRVGGMVGMDEDTVHYIAFEPEQIKSAIGNRGTYDSSANITFALKGDVKSLGEDAQFLKSFDEKTGGEKGGALETLREWRDRMRDGKAQRMEIKLIDEFAGILHMEEELGIKRGGYMSVRLAAGVDVIIRSALDNAVPTWHTDEDGGHSVKMDEGSKGLTEILSPLTSAELLHSFERYLVANRSRRLIKEGKEKLVSREEIAAVLKDVRKKGQYKLFVKVQKELDTYKSKILDFAQEAGLIDPVSRKLWEKHDHIPFYRVLAKHDKNGAFAKLGSVGKVIHYQRGSTAKLKPALENIFDNISMLIEASVKNRAMSDVINQFKDSGVVTKVPKMEISTALIPMDQIKAMLKDAGIDISAETEEFLTGIQRMMSLKHTQEGDNVVSMQVKGKKEFYYVHDEGVMGGMEAVGAKNFGWMMKILRAPKRLITLIITRFPGFVFANWFRDMLHSFVLIRYGQTVPVVDSIAGWAEAMYGSQTFKEMMAGGGMFDSGYINTSDPGQTVQAMKRGLMKAGRGNILDSPRKLAKLYLRFTNGAENAARIGIFKKALRKTGSRKQALYEARDIMDFSVRGSSPFLQFFIETVPFLGARIQGLARTGRGFAAESGTERMWVAGRGFMVVLATVALYLNNRDRDEYKALLDYDKHMYYHFFDVFEQGDHYRLPKPFEVGAMFSTVPEIGLEYMLSQESDKGKAVGEALWWVLMEQFNLRPTVQLVTPIYELAVNKNLFTGAPIENYWESQLDASRRYNDRTNKTLVWLAQNMPEDAPDFMRSPKQLEFLLKRYFATLADYSLGIADRMLFSEGAPTPRLDEQFPVTSRFRREPFPKFDKYQEAMYDVLDRAETIYQTIQDLKKDRTPDARAQARRIKETRRALLFARRKMTPTYKQIQLVNKKIVRIHANKNMTPDEKKERLDRLIDRKRNLAERIYKYRPRGEKNPYDDEGNKVERDNEVIWQWLNNKTKREQVDALIGANLPHAATLINDVTIGATKLKDSA</sequence>
<proteinExistence type="predicted"/>
<feature type="non-terminal residue" evidence="3">
    <location>
        <position position="1"/>
    </location>
</feature>
<gene>
    <name evidence="3" type="ORF">LCGC14_0373890</name>
</gene>
<accession>A0A0F9WD66</accession>
<dbReference type="InterPro" id="IPR049522">
    <property type="entry name" value="ART-PolyVal_dom"/>
</dbReference>
<dbReference type="Pfam" id="PF18857">
    <property type="entry name" value="LPD38"/>
    <property type="match status" value="1"/>
</dbReference>
<dbReference type="InterPro" id="IPR040561">
    <property type="entry name" value="LPD38"/>
</dbReference>
<evidence type="ECO:0000313" key="3">
    <source>
        <dbReference type="EMBL" id="KKN76178.1"/>
    </source>
</evidence>
<feature type="domain" description="Large polyvalent protein associated" evidence="2">
    <location>
        <begin position="1125"/>
        <end position="1302"/>
    </location>
</feature>
<evidence type="ECO:0000259" key="2">
    <source>
        <dbReference type="Pfam" id="PF18857"/>
    </source>
</evidence>
<comment type="caution">
    <text evidence="3">The sequence shown here is derived from an EMBL/GenBank/DDBJ whole genome shotgun (WGS) entry which is preliminary data.</text>
</comment>
<protein>
    <submittedName>
        <fullName evidence="3">Uncharacterized protein</fullName>
    </submittedName>
</protein>
<feature type="domain" description="ART-PolyVal-like" evidence="1">
    <location>
        <begin position="270"/>
        <end position="525"/>
    </location>
</feature>
<organism evidence="3">
    <name type="scientific">marine sediment metagenome</name>
    <dbReference type="NCBI Taxonomy" id="412755"/>
    <lineage>
        <taxon>unclassified sequences</taxon>
        <taxon>metagenomes</taxon>
        <taxon>ecological metagenomes</taxon>
    </lineage>
</organism>
<reference evidence="3" key="1">
    <citation type="journal article" date="2015" name="Nature">
        <title>Complex archaea that bridge the gap between prokaryotes and eukaryotes.</title>
        <authorList>
            <person name="Spang A."/>
            <person name="Saw J.H."/>
            <person name="Jorgensen S.L."/>
            <person name="Zaremba-Niedzwiedzka K."/>
            <person name="Martijn J."/>
            <person name="Lind A.E."/>
            <person name="van Eijk R."/>
            <person name="Schleper C."/>
            <person name="Guy L."/>
            <person name="Ettema T.J."/>
        </authorList>
    </citation>
    <scope>NUCLEOTIDE SEQUENCE</scope>
</reference>
<evidence type="ECO:0000259" key="1">
    <source>
        <dbReference type="Pfam" id="PF18760"/>
    </source>
</evidence>
<dbReference type="EMBL" id="LAZR01000299">
    <property type="protein sequence ID" value="KKN76178.1"/>
    <property type="molecule type" value="Genomic_DNA"/>
</dbReference>
<dbReference type="Pfam" id="PF18760">
    <property type="entry name" value="ART-PolyVal"/>
    <property type="match status" value="1"/>
</dbReference>
<name>A0A0F9WD66_9ZZZZ</name>